<name>A0A285GP48_9FIRM</name>
<dbReference type="RefSeq" id="WP_097017467.1">
    <property type="nucleotide sequence ID" value="NZ_OBDZ01000009.1"/>
</dbReference>
<dbReference type="SUPFAM" id="SSF49299">
    <property type="entry name" value="PKD domain"/>
    <property type="match status" value="1"/>
</dbReference>
<dbReference type="AlphaFoldDB" id="A0A285GP48"/>
<evidence type="ECO:0000256" key="1">
    <source>
        <dbReference type="SAM" id="SignalP"/>
    </source>
</evidence>
<sequence>MIRKRGLFLILSCSFLLLFSINSRVKAKQQNHNPVINAIYASKEIISKGESVEIIVEADDLDNDQLDYQWLAEEGQIIGTGERITYFPPKLKGSYKVTVIVSDKYGENVLATKRIDVMNLEVSLELERELIHPGERIGVTADTGNYTGDLSYSWTTGYGSIEGQGKKVTYIAPDKEGLYNIRVSIRDRQGVELRTSITVEVRNYLPKVVKKLVAKPRSITIDDKHRVGKATLNISAIDFNDDKLAYVWSADEGKIIGQGARVTYLSPTYSTTDSVEVKISDSYGGEVSQRIDINVIKVWQRSYGGIAYDAFEAITNREDGYLAVGYTTSFNKDWVYPSGYLVGIDEDGKELFYNYDFFEGKEDLFFSVVASNDGNYLLGGYKGNNKNLSNDGYLVKIAKKDGKKLAEYKLDNSKSNQQIYQLYSIDDGEYIAVGYSSKIGNDGYLAKLNNNNDKLLEYTYNHDPSGSNDYFNDVIASNDGGYLLVGHTSPFDNRDGDGLLVKLDNKVKKVFAYTYGKEGLDERFEKIMRTEDGGYLLVGARGVTTDWLYDGYIVKVDSQGELIFSNTYGSKKGDDGFRAVAATDDGGYLLAGYSNSANKGDYDAYLVKIDSQGHQEWSKLYGGIENDEFMDITFSNDGGYLLVGYTNSFAKGERDAYIVKIDKEGRTGPDPDEIVIR</sequence>
<evidence type="ECO:0008006" key="4">
    <source>
        <dbReference type="Google" id="ProtNLM"/>
    </source>
</evidence>
<organism evidence="2 3">
    <name type="scientific">Orenia metallireducens</name>
    <dbReference type="NCBI Taxonomy" id="1413210"/>
    <lineage>
        <taxon>Bacteria</taxon>
        <taxon>Bacillati</taxon>
        <taxon>Bacillota</taxon>
        <taxon>Clostridia</taxon>
        <taxon>Halanaerobiales</taxon>
        <taxon>Halobacteroidaceae</taxon>
        <taxon>Orenia</taxon>
    </lineage>
</organism>
<dbReference type="PANTHER" id="PTHR42754">
    <property type="entry name" value="ENDOGLUCANASE"/>
    <property type="match status" value="1"/>
</dbReference>
<protein>
    <recommendedName>
        <fullName evidence="4">PKD domain-containing protein</fullName>
    </recommendedName>
</protein>
<evidence type="ECO:0000313" key="3">
    <source>
        <dbReference type="Proteomes" id="UP000219573"/>
    </source>
</evidence>
<dbReference type="InterPro" id="IPR011047">
    <property type="entry name" value="Quinoprotein_ADH-like_sf"/>
</dbReference>
<dbReference type="PANTHER" id="PTHR42754:SF1">
    <property type="entry name" value="LIPOPROTEIN"/>
    <property type="match status" value="1"/>
</dbReference>
<dbReference type="EMBL" id="OBDZ01000009">
    <property type="protein sequence ID" value="SNY24974.1"/>
    <property type="molecule type" value="Genomic_DNA"/>
</dbReference>
<dbReference type="OrthoDB" id="9811934at2"/>
<gene>
    <name evidence="2" type="ORF">SAMN06265827_10913</name>
</gene>
<keyword evidence="3" id="KW-1185">Reference proteome</keyword>
<proteinExistence type="predicted"/>
<feature type="signal peptide" evidence="1">
    <location>
        <begin position="1"/>
        <end position="27"/>
    </location>
</feature>
<reference evidence="3" key="1">
    <citation type="submission" date="2017-09" db="EMBL/GenBank/DDBJ databases">
        <authorList>
            <person name="Varghese N."/>
            <person name="Submissions S."/>
        </authorList>
    </citation>
    <scope>NUCLEOTIDE SEQUENCE [LARGE SCALE GENOMIC DNA]</scope>
    <source>
        <strain evidence="3">MSL47</strain>
    </source>
</reference>
<dbReference type="STRING" id="1413210.U472_08740"/>
<evidence type="ECO:0000313" key="2">
    <source>
        <dbReference type="EMBL" id="SNY24974.1"/>
    </source>
</evidence>
<dbReference type="Proteomes" id="UP000219573">
    <property type="component" value="Unassembled WGS sequence"/>
</dbReference>
<feature type="chain" id="PRO_5012244732" description="PKD domain-containing protein" evidence="1">
    <location>
        <begin position="28"/>
        <end position="677"/>
    </location>
</feature>
<dbReference type="InterPro" id="IPR035986">
    <property type="entry name" value="PKD_dom_sf"/>
</dbReference>
<dbReference type="InterPro" id="IPR013783">
    <property type="entry name" value="Ig-like_fold"/>
</dbReference>
<keyword evidence="1" id="KW-0732">Signal</keyword>
<dbReference type="SUPFAM" id="SSF50998">
    <property type="entry name" value="Quinoprotein alcohol dehydrogenase-like"/>
    <property type="match status" value="1"/>
</dbReference>
<dbReference type="Gene3D" id="2.60.40.10">
    <property type="entry name" value="Immunoglobulins"/>
    <property type="match status" value="1"/>
</dbReference>
<accession>A0A285GP48</accession>